<dbReference type="InterPro" id="IPR013568">
    <property type="entry name" value="SEFIR_dom"/>
</dbReference>
<name>A0ABN2SNY3_9PSEU</name>
<dbReference type="InterPro" id="IPR000719">
    <property type="entry name" value="Prot_kinase_dom"/>
</dbReference>
<protein>
    <recommendedName>
        <fullName evidence="5">Serine/threonine protein kinase</fullName>
    </recommendedName>
</protein>
<dbReference type="SUPFAM" id="SSF52200">
    <property type="entry name" value="Toll/Interleukin receptor TIR domain"/>
    <property type="match status" value="1"/>
</dbReference>
<dbReference type="PROSITE" id="PS50011">
    <property type="entry name" value="PROTEIN_KINASE_DOM"/>
    <property type="match status" value="1"/>
</dbReference>
<dbReference type="PROSITE" id="PS51534">
    <property type="entry name" value="SEFIR"/>
    <property type="match status" value="1"/>
</dbReference>
<evidence type="ECO:0000313" key="3">
    <source>
        <dbReference type="EMBL" id="GAA1989851.1"/>
    </source>
</evidence>
<dbReference type="SUPFAM" id="SSF56112">
    <property type="entry name" value="Protein kinase-like (PK-like)"/>
    <property type="match status" value="1"/>
</dbReference>
<evidence type="ECO:0000259" key="2">
    <source>
        <dbReference type="PROSITE" id="PS51534"/>
    </source>
</evidence>
<dbReference type="InterPro" id="IPR011009">
    <property type="entry name" value="Kinase-like_dom_sf"/>
</dbReference>
<dbReference type="Gene3D" id="3.40.50.11530">
    <property type="match status" value="1"/>
</dbReference>
<comment type="caution">
    <text evidence="3">The sequence shown here is derived from an EMBL/GenBank/DDBJ whole genome shotgun (WGS) entry which is preliminary data.</text>
</comment>
<accession>A0ABN2SNY3</accession>
<reference evidence="3 4" key="1">
    <citation type="journal article" date="2019" name="Int. J. Syst. Evol. Microbiol.">
        <title>The Global Catalogue of Microorganisms (GCM) 10K type strain sequencing project: providing services to taxonomists for standard genome sequencing and annotation.</title>
        <authorList>
            <consortium name="The Broad Institute Genomics Platform"/>
            <consortium name="The Broad Institute Genome Sequencing Center for Infectious Disease"/>
            <person name="Wu L."/>
            <person name="Ma J."/>
        </authorList>
    </citation>
    <scope>NUCLEOTIDE SEQUENCE [LARGE SCALE GENOMIC DNA]</scope>
    <source>
        <strain evidence="3 4">JCM 14545</strain>
    </source>
</reference>
<feature type="domain" description="SEFIR" evidence="2">
    <location>
        <begin position="10"/>
        <end position="78"/>
    </location>
</feature>
<feature type="domain" description="Protein kinase" evidence="1">
    <location>
        <begin position="186"/>
        <end position="463"/>
    </location>
</feature>
<sequence length="463" mass="49717">MPNPDGAVRRPRVYVSYARESDEHASLVRGFAAFLRTEAGVDARFDQWYADGRRDWVAWASDQFERADFILVVASPGYGRTTGMLDTAMLHNNLGRNLPNATHRILPVVLPGGSVDDIPHVLSAYAATHYVVHEFTLDGVKDLVRTFHGSTAHAMPPLGAFLPPAPAADPVLVAAPRRLPGTGSLLRAGAEVVIGDDHYLVHADTYDESTTSDGAAVLRRGRALSIGAPREQVWLRQLEARQDTPVAVAAAAALAREHELLRSPAGRRTGLPRSLALTREDGVVTLATGWPVSSRTGAPCDTLASFVPDRGELVDPLRTRGILRGLAGLCRNLAALHRRDVVHRCLAPAAMIRLDEGALVLRDLGLATTSYAPGEGPEPYRAPEQRRRHREQVGPWTDAYQIAAIAYHFATSHPPPPSTPPPARGLAPALPASAMEAVDAALAADPARRPDVSVLAAVFDSAR</sequence>
<keyword evidence="4" id="KW-1185">Reference proteome</keyword>
<evidence type="ECO:0000313" key="4">
    <source>
        <dbReference type="Proteomes" id="UP001501116"/>
    </source>
</evidence>
<dbReference type="InterPro" id="IPR035897">
    <property type="entry name" value="Toll_tir_struct_dom_sf"/>
</dbReference>
<dbReference type="RefSeq" id="WP_344430874.1">
    <property type="nucleotide sequence ID" value="NZ_BAAANN010000053.1"/>
</dbReference>
<dbReference type="Gene3D" id="1.10.510.10">
    <property type="entry name" value="Transferase(Phosphotransferase) domain 1"/>
    <property type="match status" value="1"/>
</dbReference>
<proteinExistence type="predicted"/>
<gene>
    <name evidence="3" type="ORF">GCM10009754_80160</name>
</gene>
<dbReference type="Proteomes" id="UP001501116">
    <property type="component" value="Unassembled WGS sequence"/>
</dbReference>
<dbReference type="EMBL" id="BAAANN010000053">
    <property type="protein sequence ID" value="GAA1989851.1"/>
    <property type="molecule type" value="Genomic_DNA"/>
</dbReference>
<organism evidence="3 4">
    <name type="scientific">Amycolatopsis minnesotensis</name>
    <dbReference type="NCBI Taxonomy" id="337894"/>
    <lineage>
        <taxon>Bacteria</taxon>
        <taxon>Bacillati</taxon>
        <taxon>Actinomycetota</taxon>
        <taxon>Actinomycetes</taxon>
        <taxon>Pseudonocardiales</taxon>
        <taxon>Pseudonocardiaceae</taxon>
        <taxon>Amycolatopsis</taxon>
    </lineage>
</organism>
<evidence type="ECO:0000259" key="1">
    <source>
        <dbReference type="PROSITE" id="PS50011"/>
    </source>
</evidence>
<evidence type="ECO:0008006" key="5">
    <source>
        <dbReference type="Google" id="ProtNLM"/>
    </source>
</evidence>
<dbReference type="Pfam" id="PF08357">
    <property type="entry name" value="SEFIR"/>
    <property type="match status" value="1"/>
</dbReference>